<dbReference type="PANTHER" id="PTHR12770:SF31">
    <property type="entry name" value="RUS FAMILY MEMBER 1"/>
    <property type="match status" value="1"/>
</dbReference>
<comment type="similarity">
    <text evidence="2">Belongs to the RUS1 family.</text>
</comment>
<proteinExistence type="inferred from homology"/>
<protein>
    <submittedName>
        <fullName evidence="8">UPF0420 protein C16orf58-like</fullName>
    </submittedName>
</protein>
<name>A0ABM0M9X4_SACKO</name>
<evidence type="ECO:0000313" key="8">
    <source>
        <dbReference type="RefSeq" id="XP_006816815.1"/>
    </source>
</evidence>
<evidence type="ECO:0000256" key="4">
    <source>
        <dbReference type="ARBA" id="ARBA00022989"/>
    </source>
</evidence>
<evidence type="ECO:0000313" key="7">
    <source>
        <dbReference type="Proteomes" id="UP000694865"/>
    </source>
</evidence>
<evidence type="ECO:0000259" key="6">
    <source>
        <dbReference type="Pfam" id="PF04884"/>
    </source>
</evidence>
<dbReference type="GeneID" id="102806627"/>
<keyword evidence="3" id="KW-0812">Transmembrane</keyword>
<gene>
    <name evidence="8" type="primary">LOC102806627</name>
</gene>
<dbReference type="InterPro" id="IPR006968">
    <property type="entry name" value="RUS_fam"/>
</dbReference>
<evidence type="ECO:0000256" key="5">
    <source>
        <dbReference type="ARBA" id="ARBA00023136"/>
    </source>
</evidence>
<dbReference type="Pfam" id="PF04884">
    <property type="entry name" value="UVB_sens_prot"/>
    <property type="match status" value="1"/>
</dbReference>
<dbReference type="PANTHER" id="PTHR12770">
    <property type="entry name" value="RUS1 FAMILY PROTEIN C16ORF58"/>
    <property type="match status" value="1"/>
</dbReference>
<keyword evidence="7" id="KW-1185">Reference proteome</keyword>
<keyword evidence="5" id="KW-0472">Membrane</keyword>
<reference evidence="8" key="1">
    <citation type="submission" date="2025-08" db="UniProtKB">
        <authorList>
            <consortium name="RefSeq"/>
        </authorList>
    </citation>
    <scope>IDENTIFICATION</scope>
    <source>
        <tissue evidence="8">Testes</tissue>
    </source>
</reference>
<comment type="subcellular location">
    <subcellularLocation>
        <location evidence="1">Membrane</location>
    </subcellularLocation>
</comment>
<dbReference type="InterPro" id="IPR054549">
    <property type="entry name" value="UVB_sens_RUS_dom"/>
</dbReference>
<evidence type="ECO:0000256" key="2">
    <source>
        <dbReference type="ARBA" id="ARBA00007558"/>
    </source>
</evidence>
<feature type="domain" description="Protein root UVB sensitive/RUS" evidence="6">
    <location>
        <begin position="37"/>
        <end position="109"/>
    </location>
</feature>
<dbReference type="RefSeq" id="XP_006816815.1">
    <property type="nucleotide sequence ID" value="XM_006816752.1"/>
</dbReference>
<evidence type="ECO:0000256" key="3">
    <source>
        <dbReference type="ARBA" id="ARBA00022692"/>
    </source>
</evidence>
<accession>A0ABM0M9X4</accession>
<evidence type="ECO:0000256" key="1">
    <source>
        <dbReference type="ARBA" id="ARBA00004370"/>
    </source>
</evidence>
<organism evidence="7 8">
    <name type="scientific">Saccoglossus kowalevskii</name>
    <name type="common">Acorn worm</name>
    <dbReference type="NCBI Taxonomy" id="10224"/>
    <lineage>
        <taxon>Eukaryota</taxon>
        <taxon>Metazoa</taxon>
        <taxon>Hemichordata</taxon>
        <taxon>Enteropneusta</taxon>
        <taxon>Harrimaniidae</taxon>
        <taxon>Saccoglossus</taxon>
    </lineage>
</organism>
<keyword evidence="4" id="KW-1133">Transmembrane helix</keyword>
<sequence>MDNIVCEEGYGSQGAKAYYKKDRDGKIRMITAKDRRFASLSQFFRSLFLPQGYPESVSGDYLTYQIWDTMQAFCSYLTGTLATQAMLKGIGVGDESATPLAATITWILKGKNLL</sequence>
<dbReference type="Proteomes" id="UP000694865">
    <property type="component" value="Unplaced"/>
</dbReference>